<dbReference type="InterPro" id="IPR010313">
    <property type="entry name" value="Glycine_N-acyltransferase"/>
</dbReference>
<dbReference type="AlphaFoldDB" id="A0A8J1Y0S7"/>
<sequence length="302" mass="34421">MTMPLILTQADLGVALDILHTISTNEVLRIQMTQLIKNSLDGVITDYAFIVDVFPKFNIIVSRPKDPNARCSEGFPAHWILFYYIIGEEKDVALLREMMSDNNVIDWTNNIEKRVYIYGMDESQAILNEVAERNGWQADSHLEAKAFSKAKVDISDAFINLPSKKELKCSTLCLHEASIVRERWQHIHAAETNMLKGIEYCIKHLPNVCLRTDDGEIVAHMLTAFTGEILMLNVVESHRRLGLGTAVQLLLCKKILEHNGQPFWMVMANNEQSLKMNQKLEAKALDNGKTVYAYRYRHTKAS</sequence>
<dbReference type="InterPro" id="IPR000182">
    <property type="entry name" value="GNAT_dom"/>
</dbReference>
<evidence type="ECO:0000313" key="2">
    <source>
        <dbReference type="EMBL" id="CAH1773264.1"/>
    </source>
</evidence>
<dbReference type="InterPro" id="IPR013653">
    <property type="entry name" value="GCN5-like_dom"/>
</dbReference>
<dbReference type="SUPFAM" id="SSF55729">
    <property type="entry name" value="Acyl-CoA N-acyltransferases (Nat)"/>
    <property type="match status" value="1"/>
</dbReference>
<dbReference type="Proteomes" id="UP000749559">
    <property type="component" value="Unassembled WGS sequence"/>
</dbReference>
<comment type="caution">
    <text evidence="2">The sequence shown here is derived from an EMBL/GenBank/DDBJ whole genome shotgun (WGS) entry which is preliminary data.</text>
</comment>
<organism evidence="2 3">
    <name type="scientific">Owenia fusiformis</name>
    <name type="common">Polychaete worm</name>
    <dbReference type="NCBI Taxonomy" id="6347"/>
    <lineage>
        <taxon>Eukaryota</taxon>
        <taxon>Metazoa</taxon>
        <taxon>Spiralia</taxon>
        <taxon>Lophotrochozoa</taxon>
        <taxon>Annelida</taxon>
        <taxon>Polychaeta</taxon>
        <taxon>Sedentaria</taxon>
        <taxon>Canalipalpata</taxon>
        <taxon>Sabellida</taxon>
        <taxon>Oweniida</taxon>
        <taxon>Oweniidae</taxon>
        <taxon>Owenia</taxon>
    </lineage>
</organism>
<protein>
    <recommendedName>
        <fullName evidence="1">Glycine N-acyltransferase-like protein</fullName>
        <ecNumber evidence="1">2.3.1.-</ecNumber>
    </recommendedName>
</protein>
<dbReference type="PANTHER" id="PTHR15298:SF1">
    <property type="entry name" value="GLYCINE N-ACYLTRANSFERASE-LIKE PROTEIN"/>
    <property type="match status" value="1"/>
</dbReference>
<dbReference type="PROSITE" id="PS51186">
    <property type="entry name" value="GNAT"/>
    <property type="match status" value="1"/>
</dbReference>
<evidence type="ECO:0000313" key="3">
    <source>
        <dbReference type="Proteomes" id="UP000749559"/>
    </source>
</evidence>
<name>A0A8J1Y0S7_OWEFU</name>
<keyword evidence="3" id="KW-1185">Reference proteome</keyword>
<gene>
    <name evidence="2" type="ORF">OFUS_LOCUS886</name>
</gene>
<evidence type="ECO:0000256" key="1">
    <source>
        <dbReference type="RuleBase" id="RU368002"/>
    </source>
</evidence>
<dbReference type="InterPro" id="IPR016181">
    <property type="entry name" value="Acyl_CoA_acyltransferase"/>
</dbReference>
<proteinExistence type="inferred from homology"/>
<dbReference type="CDD" id="cd04301">
    <property type="entry name" value="NAT_SF"/>
    <property type="match status" value="1"/>
</dbReference>
<dbReference type="GO" id="GO:0005739">
    <property type="term" value="C:mitochondrion"/>
    <property type="evidence" value="ECO:0007669"/>
    <property type="project" value="InterPro"/>
</dbReference>
<dbReference type="GO" id="GO:0047961">
    <property type="term" value="F:glycine N-acyltransferase activity"/>
    <property type="evidence" value="ECO:0007669"/>
    <property type="project" value="InterPro"/>
</dbReference>
<keyword evidence="1" id="KW-0012">Acyltransferase</keyword>
<keyword evidence="1" id="KW-0808">Transferase</keyword>
<accession>A0A8J1Y0S7</accession>
<dbReference type="PANTHER" id="PTHR15298">
    <property type="entry name" value="L-COA N-ACYLTRANSFERASE-RELATED"/>
    <property type="match status" value="1"/>
</dbReference>
<comment type="similarity">
    <text evidence="1">Belongs to the glycine N-acyltransferase family.</text>
</comment>
<reference evidence="2" key="1">
    <citation type="submission" date="2022-03" db="EMBL/GenBank/DDBJ databases">
        <authorList>
            <person name="Martin C."/>
        </authorList>
    </citation>
    <scope>NUCLEOTIDE SEQUENCE</scope>
</reference>
<dbReference type="EC" id="2.3.1.-" evidence="1"/>
<dbReference type="OrthoDB" id="61870at2759"/>
<dbReference type="Gene3D" id="3.40.630.30">
    <property type="match status" value="1"/>
</dbReference>
<dbReference type="Pfam" id="PF08445">
    <property type="entry name" value="FR47"/>
    <property type="match status" value="1"/>
</dbReference>
<dbReference type="EMBL" id="CAIIXF020000001">
    <property type="protein sequence ID" value="CAH1773264.1"/>
    <property type="molecule type" value="Genomic_DNA"/>
</dbReference>